<protein>
    <submittedName>
        <fullName evidence="1">Sin3 histone deacetylase corepressor complex component SDS3</fullName>
    </submittedName>
</protein>
<sequence>MDDLRVMLKVSGKPVAKKQMLPSQHSMFDSSSDVRIEDGRLWYDKKWYQRNSMVQVENKEGGPRIYGTITNIGNQEIWIKRSGDNSKLRIYISQFQKGKYTMKKRTT</sequence>
<name>A0AAV4IKJ7_9GAST</name>
<evidence type="ECO:0000313" key="1">
    <source>
        <dbReference type="EMBL" id="GFS10994.1"/>
    </source>
</evidence>
<evidence type="ECO:0000313" key="2">
    <source>
        <dbReference type="Proteomes" id="UP000762676"/>
    </source>
</evidence>
<proteinExistence type="predicted"/>
<organism evidence="1 2">
    <name type="scientific">Elysia marginata</name>
    <dbReference type="NCBI Taxonomy" id="1093978"/>
    <lineage>
        <taxon>Eukaryota</taxon>
        <taxon>Metazoa</taxon>
        <taxon>Spiralia</taxon>
        <taxon>Lophotrochozoa</taxon>
        <taxon>Mollusca</taxon>
        <taxon>Gastropoda</taxon>
        <taxon>Heterobranchia</taxon>
        <taxon>Euthyneura</taxon>
        <taxon>Panpulmonata</taxon>
        <taxon>Sacoglossa</taxon>
        <taxon>Placobranchoidea</taxon>
        <taxon>Plakobranchidae</taxon>
        <taxon>Elysia</taxon>
    </lineage>
</organism>
<dbReference type="EMBL" id="BMAT01013356">
    <property type="protein sequence ID" value="GFS10994.1"/>
    <property type="molecule type" value="Genomic_DNA"/>
</dbReference>
<reference evidence="1 2" key="1">
    <citation type="journal article" date="2021" name="Elife">
        <title>Chloroplast acquisition without the gene transfer in kleptoplastic sea slugs, Plakobranchus ocellatus.</title>
        <authorList>
            <person name="Maeda T."/>
            <person name="Takahashi S."/>
            <person name="Yoshida T."/>
            <person name="Shimamura S."/>
            <person name="Takaki Y."/>
            <person name="Nagai Y."/>
            <person name="Toyoda A."/>
            <person name="Suzuki Y."/>
            <person name="Arimoto A."/>
            <person name="Ishii H."/>
            <person name="Satoh N."/>
            <person name="Nishiyama T."/>
            <person name="Hasebe M."/>
            <person name="Maruyama T."/>
            <person name="Minagawa J."/>
            <person name="Obokata J."/>
            <person name="Shigenobu S."/>
        </authorList>
    </citation>
    <scope>NUCLEOTIDE SEQUENCE [LARGE SCALE GENOMIC DNA]</scope>
</reference>
<dbReference type="AlphaFoldDB" id="A0AAV4IKJ7"/>
<comment type="caution">
    <text evidence="1">The sequence shown here is derived from an EMBL/GenBank/DDBJ whole genome shotgun (WGS) entry which is preliminary data.</text>
</comment>
<keyword evidence="2" id="KW-1185">Reference proteome</keyword>
<gene>
    <name evidence="1" type="ORF">ElyMa_006660700</name>
</gene>
<dbReference type="Proteomes" id="UP000762676">
    <property type="component" value="Unassembled WGS sequence"/>
</dbReference>
<accession>A0AAV4IKJ7</accession>